<name>A0AAD5DKQ3_9CHLO</name>
<protein>
    <submittedName>
        <fullName evidence="2">Uncharacterized protein</fullName>
    </submittedName>
</protein>
<accession>A0AAD5DKQ3</accession>
<dbReference type="EMBL" id="JADXDR010000134">
    <property type="protein sequence ID" value="KAI7838179.1"/>
    <property type="molecule type" value="Genomic_DNA"/>
</dbReference>
<evidence type="ECO:0000256" key="1">
    <source>
        <dbReference type="ARBA" id="ARBA00006315"/>
    </source>
</evidence>
<comment type="caution">
    <text evidence="2">The sequence shown here is derived from an EMBL/GenBank/DDBJ whole genome shotgun (WGS) entry which is preliminary data.</text>
</comment>
<dbReference type="AlphaFoldDB" id="A0AAD5DKQ3"/>
<dbReference type="Pfam" id="PF01875">
    <property type="entry name" value="Memo"/>
    <property type="match status" value="2"/>
</dbReference>
<reference evidence="2" key="1">
    <citation type="submission" date="2020-11" db="EMBL/GenBank/DDBJ databases">
        <title>Chlorella ohadii genome sequencing and assembly.</title>
        <authorList>
            <person name="Murik O."/>
            <person name="Treves H."/>
            <person name="Kedem I."/>
            <person name="Shotland Y."/>
            <person name="Kaplan A."/>
        </authorList>
    </citation>
    <scope>NUCLEOTIDE SEQUENCE</scope>
    <source>
        <strain evidence="2">1</strain>
    </source>
</reference>
<dbReference type="HAMAP" id="MF_00055">
    <property type="entry name" value="MEMO1"/>
    <property type="match status" value="1"/>
</dbReference>
<dbReference type="Proteomes" id="UP001205105">
    <property type="component" value="Unassembled WGS sequence"/>
</dbReference>
<evidence type="ECO:0000313" key="3">
    <source>
        <dbReference type="Proteomes" id="UP001205105"/>
    </source>
</evidence>
<dbReference type="InterPro" id="IPR002737">
    <property type="entry name" value="MEMO1_fam"/>
</dbReference>
<dbReference type="Gene3D" id="3.40.830.10">
    <property type="entry name" value="LigB-like"/>
    <property type="match status" value="1"/>
</dbReference>
<organism evidence="2 3">
    <name type="scientific">Chlorella ohadii</name>
    <dbReference type="NCBI Taxonomy" id="2649997"/>
    <lineage>
        <taxon>Eukaryota</taxon>
        <taxon>Viridiplantae</taxon>
        <taxon>Chlorophyta</taxon>
        <taxon>core chlorophytes</taxon>
        <taxon>Trebouxiophyceae</taxon>
        <taxon>Chlorellales</taxon>
        <taxon>Chlorellaceae</taxon>
        <taxon>Chlorella clade</taxon>
        <taxon>Chlorella</taxon>
    </lineage>
</organism>
<comment type="similarity">
    <text evidence="1">Belongs to the MEMO1 family.</text>
</comment>
<evidence type="ECO:0000313" key="2">
    <source>
        <dbReference type="EMBL" id="KAI7838179.1"/>
    </source>
</evidence>
<sequence>MPKVRTATHAGTWYSSSASQLQQQLQQWLDEAEAEPGQHARAIIAPHAGYRYSGHVAAYAYKQIDPTRVRRVFLLGPSHHFYSKHCLLSPLDEYATPLGNARVDKEVYQQLAATGKFNVMEAGADEAEHSLELHLPYIVHVMRGAAPGWTLVPIVVGAISPDAVVCRVPCRLPLLCATSRLSTAALGVHTAEAAYGRLLAPYLEDPANLFVISSDFCHWGRRFGYTYHDPKQGPIHASIEALDRQGMALIEAQDAAGFQRYLKQYGNTICGRHPTAVLLHALQQCGAVRHQVRFTKYDQSHRCTSEQDSSVSYAAAVVVAL</sequence>
<dbReference type="CDD" id="cd07361">
    <property type="entry name" value="MEMO_like"/>
    <property type="match status" value="1"/>
</dbReference>
<dbReference type="PANTHER" id="PTHR11060">
    <property type="entry name" value="PROTEIN MEMO1"/>
    <property type="match status" value="1"/>
</dbReference>
<dbReference type="NCBIfam" id="TIGR04336">
    <property type="entry name" value="AmmeMemoSam_B"/>
    <property type="match status" value="2"/>
</dbReference>
<dbReference type="PANTHER" id="PTHR11060:SF0">
    <property type="entry name" value="PROTEIN MEMO1"/>
    <property type="match status" value="1"/>
</dbReference>
<gene>
    <name evidence="2" type="ORF">COHA_008027</name>
</gene>
<proteinExistence type="inferred from homology"/>
<keyword evidence="3" id="KW-1185">Reference proteome</keyword>